<evidence type="ECO:0000313" key="4">
    <source>
        <dbReference type="Proteomes" id="UP000191110"/>
    </source>
</evidence>
<comment type="caution">
    <text evidence="3">The sequence shown here is derived from an EMBL/GenBank/DDBJ whole genome shotgun (WGS) entry which is preliminary data.</text>
</comment>
<feature type="transmembrane region" description="Helical" evidence="2">
    <location>
        <begin position="71"/>
        <end position="93"/>
    </location>
</feature>
<keyword evidence="4" id="KW-1185">Reference proteome</keyword>
<proteinExistence type="predicted"/>
<dbReference type="InterPro" id="IPR007401">
    <property type="entry name" value="DUF454"/>
</dbReference>
<accession>A0A1T2L2M9</accession>
<gene>
    <name evidence="3" type="ORF">BOW53_12045</name>
</gene>
<evidence type="ECO:0000256" key="2">
    <source>
        <dbReference type="SAM" id="Phobius"/>
    </source>
</evidence>
<dbReference type="PIRSF" id="PIRSF016789">
    <property type="entry name" value="DUF454"/>
    <property type="match status" value="1"/>
</dbReference>
<dbReference type="EMBL" id="MPRL01000055">
    <property type="protein sequence ID" value="OOZ39290.1"/>
    <property type="molecule type" value="Genomic_DNA"/>
</dbReference>
<dbReference type="Pfam" id="PF04304">
    <property type="entry name" value="DUF454"/>
    <property type="match status" value="1"/>
</dbReference>
<dbReference type="PANTHER" id="PTHR35813:SF1">
    <property type="entry name" value="INNER MEMBRANE PROTEIN YBAN"/>
    <property type="match status" value="1"/>
</dbReference>
<dbReference type="AlphaFoldDB" id="A0A1T2L2M9"/>
<name>A0A1T2L2M9_9GAMM</name>
<dbReference type="OrthoDB" id="9816293at2"/>
<dbReference type="Proteomes" id="UP000191110">
    <property type="component" value="Unassembled WGS sequence"/>
</dbReference>
<reference evidence="3 4" key="1">
    <citation type="submission" date="2016-11" db="EMBL/GenBank/DDBJ databases">
        <title>Mixed transmission modes and dynamic genome evolution in an obligate animal-bacterial symbiosis.</title>
        <authorList>
            <person name="Russell S.L."/>
            <person name="Corbett-Detig R.B."/>
            <person name="Cavanaugh C.M."/>
        </authorList>
    </citation>
    <scope>NUCLEOTIDE SEQUENCE [LARGE SCALE GENOMIC DNA]</scope>
    <source>
        <strain evidence="3">Sveles-Q1</strain>
    </source>
</reference>
<feature type="transmembrane region" description="Helical" evidence="2">
    <location>
        <begin position="7"/>
        <end position="26"/>
    </location>
</feature>
<dbReference type="GO" id="GO:0005886">
    <property type="term" value="C:plasma membrane"/>
    <property type="evidence" value="ECO:0007669"/>
    <property type="project" value="UniProtKB-SubCell"/>
</dbReference>
<comment type="subcellular location">
    <subcellularLocation>
        <location evidence="1">Cell inner membrane</location>
        <topology evidence="1">Multi-pass membrane protein</topology>
    </subcellularLocation>
</comment>
<dbReference type="PANTHER" id="PTHR35813">
    <property type="entry name" value="INNER MEMBRANE PROTEIN YBAN"/>
    <property type="match status" value="1"/>
</dbReference>
<evidence type="ECO:0000313" key="3">
    <source>
        <dbReference type="EMBL" id="OOZ39290.1"/>
    </source>
</evidence>
<feature type="transmembrane region" description="Helical" evidence="2">
    <location>
        <begin position="99"/>
        <end position="116"/>
    </location>
</feature>
<keyword evidence="1" id="KW-1003">Cell membrane</keyword>
<sequence length="129" mass="14598">MQRVTRWAALILAYLFLALAIIGIVLPGLPTVPFLLLTAWFAARGSERLHRWLYAHPHFGKLLIDWEQQGAVSRTSKVIAVILLTASWIIMYLQIENRWVSTGLALLFITIIGFLLSRPEPSDGERGEM</sequence>
<keyword evidence="1" id="KW-0997">Cell inner membrane</keyword>
<keyword evidence="2" id="KW-1133">Transmembrane helix</keyword>
<dbReference type="RefSeq" id="WP_078484333.1">
    <property type="nucleotide sequence ID" value="NZ_MPRL01000055.1"/>
</dbReference>
<evidence type="ECO:0000256" key="1">
    <source>
        <dbReference type="PIRNR" id="PIRNR016789"/>
    </source>
</evidence>
<organism evidence="3 4">
    <name type="scientific">Solemya pervernicosa gill symbiont</name>
    <dbReference type="NCBI Taxonomy" id="642797"/>
    <lineage>
        <taxon>Bacteria</taxon>
        <taxon>Pseudomonadati</taxon>
        <taxon>Pseudomonadota</taxon>
        <taxon>Gammaproteobacteria</taxon>
        <taxon>sulfur-oxidizing symbionts</taxon>
    </lineage>
</organism>
<keyword evidence="2" id="KW-0812">Transmembrane</keyword>
<protein>
    <recommendedName>
        <fullName evidence="1">Inner membrane protein</fullName>
    </recommendedName>
</protein>
<keyword evidence="1 2" id="KW-0472">Membrane</keyword>